<dbReference type="NCBIfam" id="TIGR01600">
    <property type="entry name" value="phage_tail_L"/>
    <property type="match status" value="1"/>
</dbReference>
<dbReference type="RefSeq" id="WP_226061745.1">
    <property type="nucleotide sequence ID" value="NZ_JAIZGA010000001.1"/>
</dbReference>
<dbReference type="Pfam" id="PF05100">
    <property type="entry name" value="Phage_tail_L"/>
    <property type="match status" value="1"/>
</dbReference>
<organism evidence="2 3">
    <name type="scientific">Dickeya solani</name>
    <dbReference type="NCBI Taxonomy" id="1089444"/>
    <lineage>
        <taxon>Bacteria</taxon>
        <taxon>Pseudomonadati</taxon>
        <taxon>Pseudomonadota</taxon>
        <taxon>Gammaproteobacteria</taxon>
        <taxon>Enterobacterales</taxon>
        <taxon>Pectobacteriaceae</taxon>
        <taxon>Dickeya</taxon>
    </lineage>
</organism>
<keyword evidence="3" id="KW-1185">Reference proteome</keyword>
<evidence type="ECO:0000313" key="3">
    <source>
        <dbReference type="Proteomes" id="UP001187868"/>
    </source>
</evidence>
<dbReference type="Proteomes" id="UP001187868">
    <property type="component" value="Unassembled WGS sequence"/>
</dbReference>
<comment type="caution">
    <text evidence="2">The sequence shown here is derived from an EMBL/GenBank/DDBJ whole genome shotgun (WGS) entry which is preliminary data.</text>
</comment>
<sequence>MRDIPSELIIQSVDAGVGAFIDLFDVNLQPLGGDIIRFHAGTNGYYGDVIWKGLAYSAYPIAVEGLETKNEGAYARPTMKVANITGLITGINADFDDALGAVVTRRQVPVSALDAVNFPSGNPDADPTQEAVSRYVIEEMAEETFETVTYNLATPIDCDNAIIPARTILADVCQWLYRGDGCGYTGGPVADERDNPTGDASKDRCSHRKSGCRLRFPKPAVLPIGTFPGSSKVS</sequence>
<gene>
    <name evidence="2" type="ORF">RUJ08_22185</name>
</gene>
<reference evidence="2 3" key="1">
    <citation type="submission" date="2023-10" db="EMBL/GenBank/DDBJ databases">
        <title>Clonality and diversity in the soft rot Dickeya solani phytopathogen.</title>
        <authorList>
            <person name="Pedron J."/>
            <person name="Van Gijisegem F."/>
            <person name="Portier P."/>
            <person name="Taghouti G."/>
        </authorList>
    </citation>
    <scope>NUCLEOTIDE SEQUENCE [LARGE SCALE GENOMIC DNA]</scope>
    <source>
        <strain evidence="2 3">FVG2-MFV017-A9</strain>
    </source>
</reference>
<dbReference type="EMBL" id="JAWLLM010000043">
    <property type="protein sequence ID" value="MDV7044835.1"/>
    <property type="molecule type" value="Genomic_DNA"/>
</dbReference>
<proteinExistence type="predicted"/>
<name>A0ABU4EMY2_9GAMM</name>
<feature type="compositionally biased region" description="Basic and acidic residues" evidence="1">
    <location>
        <begin position="190"/>
        <end position="204"/>
    </location>
</feature>
<evidence type="ECO:0000313" key="2">
    <source>
        <dbReference type="EMBL" id="MDV7044835.1"/>
    </source>
</evidence>
<evidence type="ECO:0000256" key="1">
    <source>
        <dbReference type="SAM" id="MobiDB-lite"/>
    </source>
</evidence>
<accession>A0ABU4EMY2</accession>
<feature type="region of interest" description="Disordered" evidence="1">
    <location>
        <begin position="186"/>
        <end position="207"/>
    </location>
</feature>
<dbReference type="InterPro" id="IPR006487">
    <property type="entry name" value="Phage_lambda_L"/>
</dbReference>
<protein>
    <submittedName>
        <fullName evidence="2">Phage minor tail protein L</fullName>
    </submittedName>
</protein>